<feature type="transmembrane region" description="Helical" evidence="1">
    <location>
        <begin position="34"/>
        <end position="53"/>
    </location>
</feature>
<gene>
    <name evidence="2" type="ORF">FWJ32_09535</name>
</gene>
<evidence type="ECO:0000313" key="3">
    <source>
        <dbReference type="Proteomes" id="UP000322976"/>
    </source>
</evidence>
<evidence type="ECO:0000313" key="2">
    <source>
        <dbReference type="EMBL" id="TZE81410.1"/>
    </source>
</evidence>
<dbReference type="EMBL" id="VTPS01000014">
    <property type="protein sequence ID" value="TZE81410.1"/>
    <property type="molecule type" value="Genomic_DNA"/>
</dbReference>
<evidence type="ECO:0000256" key="1">
    <source>
        <dbReference type="SAM" id="Phobius"/>
    </source>
</evidence>
<comment type="caution">
    <text evidence="2">The sequence shown here is derived from an EMBL/GenBank/DDBJ whole genome shotgun (WGS) entry which is preliminary data.</text>
</comment>
<keyword evidence="3" id="KW-1185">Reference proteome</keyword>
<organism evidence="2 3">
    <name type="scientific">Calorimonas adulescens</name>
    <dbReference type="NCBI Taxonomy" id="2606906"/>
    <lineage>
        <taxon>Bacteria</taxon>
        <taxon>Bacillati</taxon>
        <taxon>Bacillota</taxon>
        <taxon>Clostridia</taxon>
        <taxon>Thermoanaerobacterales</taxon>
        <taxon>Thermoanaerobacteraceae</taxon>
        <taxon>Calorimonas</taxon>
    </lineage>
</organism>
<proteinExistence type="predicted"/>
<dbReference type="Proteomes" id="UP000322976">
    <property type="component" value="Unassembled WGS sequence"/>
</dbReference>
<sequence>MYLFMMIVIGLLIFLVIHPFINRNAGKNYTDRLTKIYGGFAGPLIVSIAGSWFGDTLFKGIEPEVHSFSITGAIIGSVALLCIWDYVLIRAGKK</sequence>
<name>A0A5D8QA01_9THEO</name>
<keyword evidence="1" id="KW-1133">Transmembrane helix</keyword>
<feature type="transmembrane region" description="Helical" evidence="1">
    <location>
        <begin position="65"/>
        <end position="89"/>
    </location>
</feature>
<reference evidence="2 3" key="1">
    <citation type="submission" date="2019-08" db="EMBL/GenBank/DDBJ databases">
        <title>Calorimonas adulescens gen. nov., sp. nov., an anaerobic thermophilic bacterium from Sakhalin hot spring.</title>
        <authorList>
            <person name="Khomyakova M.A."/>
            <person name="Merkel A.Y."/>
            <person name="Novikov A."/>
            <person name="Bonch-Osmolovskaya E.A."/>
            <person name="Slobodkin A.I."/>
        </authorList>
    </citation>
    <scope>NUCLEOTIDE SEQUENCE [LARGE SCALE GENOMIC DNA]</scope>
    <source>
        <strain evidence="2 3">A05MB</strain>
    </source>
</reference>
<accession>A0A5D8QA01</accession>
<dbReference type="AlphaFoldDB" id="A0A5D8QA01"/>
<keyword evidence="1" id="KW-0472">Membrane</keyword>
<feature type="transmembrane region" description="Helical" evidence="1">
    <location>
        <begin position="6"/>
        <end position="22"/>
    </location>
</feature>
<protein>
    <submittedName>
        <fullName evidence="2">Uncharacterized protein</fullName>
    </submittedName>
</protein>
<dbReference type="RefSeq" id="WP_149545725.1">
    <property type="nucleotide sequence ID" value="NZ_VTPS01000014.1"/>
</dbReference>
<keyword evidence="1" id="KW-0812">Transmembrane</keyword>